<proteinExistence type="inferred from homology"/>
<evidence type="ECO:0000256" key="2">
    <source>
        <dbReference type="ARBA" id="ARBA00022898"/>
    </source>
</evidence>
<dbReference type="STRING" id="237631.A0A0D1DSP0"/>
<accession>A0A0D1DSP0</accession>
<dbReference type="EMBL" id="CM003155">
    <property type="protein sequence ID" value="KIS66891.1"/>
    <property type="molecule type" value="Genomic_DNA"/>
</dbReference>
<dbReference type="InterPro" id="IPR004838">
    <property type="entry name" value="NHTrfase_class1_PyrdxlP-BS"/>
</dbReference>
<sequence length="524" mass="58250">MSDTVQAGVAAAATAPELSSLVDTLSNTTLSSQPKPAQGDTTSSTLSRRGAHGADNFDLPEGLKRMLANMYDPITNPDGIINAGIADNSLCRTELLEFFLAKDQLKLLPADMTYADRFTCSSQLLEAIAALFNQRRPDWPETNASPLPLTKVEPSHIAIGSGATGILDELFWNLCDEGDGVLLSAPYYNAFDNDLTNRAKARIVEVSVPLPEEAQRLQESLEYSSFAPSTVTAYEEAYQKAIADGINVRVLLLCNPHNPTGTIYPRETVVELAKFAAKYQLHFVSDEIYARSTFTTTDVAQPSTFHSILSIDTLKECRLDPSFVHVVTSASKDFAINGFRLGVLVSQHNPALQRAMACIGLLSQSASPAAALWIALLRDTAFLEWYFAENRRRLSLAYQHTVEFLHHHAIPYTRSNAGFFLMINLGTFCGIHKHMSDKQAREKEAIFVDRLIENRLLISPGTMYHHPIPGWFRFTFSQQPDTLKLTFTRLERAMRVQHSFEHNRPVLDWHSRANKAPNSTPPNP</sequence>
<dbReference type="AlphaFoldDB" id="A0A0D1DSP0"/>
<organism evidence="5 6">
    <name type="scientific">Mycosarcoma maydis</name>
    <name type="common">Corn smut fungus</name>
    <name type="synonym">Ustilago maydis</name>
    <dbReference type="NCBI Taxonomy" id="5270"/>
    <lineage>
        <taxon>Eukaryota</taxon>
        <taxon>Fungi</taxon>
        <taxon>Dikarya</taxon>
        <taxon>Basidiomycota</taxon>
        <taxon>Ustilaginomycotina</taxon>
        <taxon>Ustilaginomycetes</taxon>
        <taxon>Ustilaginales</taxon>
        <taxon>Ustilaginaceae</taxon>
        <taxon>Mycosarcoma</taxon>
    </lineage>
</organism>
<keyword evidence="2" id="KW-0663">Pyridoxal phosphate</keyword>
<evidence type="ECO:0000313" key="6">
    <source>
        <dbReference type="Proteomes" id="UP000000561"/>
    </source>
</evidence>
<feature type="domain" description="Aminotransferase class I/classII large" evidence="4">
    <location>
        <begin position="123"/>
        <end position="481"/>
    </location>
</feature>
<evidence type="ECO:0000313" key="5">
    <source>
        <dbReference type="EMBL" id="KIS66891.1"/>
    </source>
</evidence>
<gene>
    <name evidence="5" type="ORF">UMAG_05676</name>
</gene>
<dbReference type="GO" id="GO:0030170">
    <property type="term" value="F:pyridoxal phosphate binding"/>
    <property type="evidence" value="ECO:0007669"/>
    <property type="project" value="InterPro"/>
</dbReference>
<dbReference type="InterPro" id="IPR015422">
    <property type="entry name" value="PyrdxlP-dep_Trfase_small"/>
</dbReference>
<evidence type="ECO:0000256" key="1">
    <source>
        <dbReference type="ARBA" id="ARBA00007441"/>
    </source>
</evidence>
<dbReference type="KEGG" id="uma:UMAG_05676"/>
<dbReference type="InterPro" id="IPR004839">
    <property type="entry name" value="Aminotransferase_I/II_large"/>
</dbReference>
<reference evidence="5 6" key="1">
    <citation type="journal article" date="2006" name="Nature">
        <title>Insights from the genome of the biotrophic fungal plant pathogen Ustilago maydis.</title>
        <authorList>
            <person name="Kamper J."/>
            <person name="Kahmann R."/>
            <person name="Bolker M."/>
            <person name="Ma L.J."/>
            <person name="Brefort T."/>
            <person name="Saville B.J."/>
            <person name="Banuett F."/>
            <person name="Kronstad J.W."/>
            <person name="Gold S.E."/>
            <person name="Muller O."/>
            <person name="Perlin M.H."/>
            <person name="Wosten H.A."/>
            <person name="de Vries R."/>
            <person name="Ruiz-Herrera J."/>
            <person name="Reynaga-Pena C.G."/>
            <person name="Snetselaar K."/>
            <person name="McCann M."/>
            <person name="Perez-Martin J."/>
            <person name="Feldbrugge M."/>
            <person name="Basse C.W."/>
            <person name="Steinberg G."/>
            <person name="Ibeas J.I."/>
            <person name="Holloman W."/>
            <person name="Guzman P."/>
            <person name="Farman M."/>
            <person name="Stajich J.E."/>
            <person name="Sentandreu R."/>
            <person name="Gonzalez-Prieto J.M."/>
            <person name="Kennell J.C."/>
            <person name="Molina L."/>
            <person name="Schirawski J."/>
            <person name="Mendoza-Mendoza A."/>
            <person name="Greilinger D."/>
            <person name="Munch K."/>
            <person name="Rossel N."/>
            <person name="Scherer M."/>
            <person name="Vranes M."/>
            <person name="Ladendorf O."/>
            <person name="Vincon V."/>
            <person name="Fuchs U."/>
            <person name="Sandrock B."/>
            <person name="Meng S."/>
            <person name="Ho E.C."/>
            <person name="Cahill M.J."/>
            <person name="Boyce K.J."/>
            <person name="Klose J."/>
            <person name="Klosterman S.J."/>
            <person name="Deelstra H.J."/>
            <person name="Ortiz-Castellanos L."/>
            <person name="Li W."/>
            <person name="Sanchez-Alonso P."/>
            <person name="Schreier P.H."/>
            <person name="Hauser-Hahn I."/>
            <person name="Vaupel M."/>
            <person name="Koopmann E."/>
            <person name="Friedrich G."/>
            <person name="Voss H."/>
            <person name="Schluter T."/>
            <person name="Margolis J."/>
            <person name="Platt D."/>
            <person name="Swimmer C."/>
            <person name="Gnirke A."/>
            <person name="Chen F."/>
            <person name="Vysotskaia V."/>
            <person name="Mannhaupt G."/>
            <person name="Guldener U."/>
            <person name="Munsterkotter M."/>
            <person name="Haase D."/>
            <person name="Oesterheld M."/>
            <person name="Mewes H.W."/>
            <person name="Mauceli E.W."/>
            <person name="DeCaprio D."/>
            <person name="Wade C.M."/>
            <person name="Butler J."/>
            <person name="Young S."/>
            <person name="Jaffe D.B."/>
            <person name="Calvo S."/>
            <person name="Nusbaum C."/>
            <person name="Galagan J."/>
            <person name="Birren B.W."/>
        </authorList>
    </citation>
    <scope>NUCLEOTIDE SEQUENCE [LARGE SCALE GENOMIC DNA]</scope>
    <source>
        <strain evidence="6">DSM 14603 / FGSC 9021 / UM521</strain>
    </source>
</reference>
<dbReference type="GO" id="GO:0006520">
    <property type="term" value="P:amino acid metabolic process"/>
    <property type="evidence" value="ECO:0000318"/>
    <property type="project" value="GO_Central"/>
</dbReference>
<dbReference type="GeneID" id="23565499"/>
<dbReference type="InterPro" id="IPR050478">
    <property type="entry name" value="Ethylene_sulfur-biosynth"/>
</dbReference>
<keyword evidence="6" id="KW-1185">Reference proteome</keyword>
<dbReference type="GO" id="GO:0008483">
    <property type="term" value="F:transaminase activity"/>
    <property type="evidence" value="ECO:0000318"/>
    <property type="project" value="GO_Central"/>
</dbReference>
<dbReference type="RefSeq" id="XP_011391437.1">
    <property type="nucleotide sequence ID" value="XM_011393135.1"/>
</dbReference>
<dbReference type="PROSITE" id="PS00105">
    <property type="entry name" value="AA_TRANSFER_CLASS_1"/>
    <property type="match status" value="1"/>
</dbReference>
<comment type="similarity">
    <text evidence="1">Belongs to the class-I pyridoxal-phosphate-dependent aminotransferase family.</text>
</comment>
<dbReference type="Proteomes" id="UP000000561">
    <property type="component" value="Chromosome 16"/>
</dbReference>
<evidence type="ECO:0000256" key="3">
    <source>
        <dbReference type="SAM" id="MobiDB-lite"/>
    </source>
</evidence>
<dbReference type="PANTHER" id="PTHR43795:SF39">
    <property type="entry name" value="AMINOTRANSFERASE CLASS I_CLASSII DOMAIN-CONTAINING PROTEIN"/>
    <property type="match status" value="1"/>
</dbReference>
<dbReference type="SUPFAM" id="SSF53383">
    <property type="entry name" value="PLP-dependent transferases"/>
    <property type="match status" value="1"/>
</dbReference>
<dbReference type="OrthoDB" id="7042322at2759"/>
<dbReference type="PANTHER" id="PTHR43795">
    <property type="entry name" value="BIFUNCTIONAL ASPARTATE AMINOTRANSFERASE AND GLUTAMATE/ASPARTATE-PREPHENATE AMINOTRANSFERASE-RELATED"/>
    <property type="match status" value="1"/>
</dbReference>
<dbReference type="CDD" id="cd00609">
    <property type="entry name" value="AAT_like"/>
    <property type="match status" value="1"/>
</dbReference>
<dbReference type="Gene3D" id="3.90.1150.10">
    <property type="entry name" value="Aspartate Aminotransferase, domain 1"/>
    <property type="match status" value="1"/>
</dbReference>
<dbReference type="VEuPathDB" id="FungiDB:UMAG_05676"/>
<dbReference type="Gene3D" id="3.40.640.10">
    <property type="entry name" value="Type I PLP-dependent aspartate aminotransferase-like (Major domain)"/>
    <property type="match status" value="1"/>
</dbReference>
<feature type="region of interest" description="Disordered" evidence="3">
    <location>
        <begin position="27"/>
        <end position="57"/>
    </location>
</feature>
<protein>
    <recommendedName>
        <fullName evidence="4">Aminotransferase class I/classII large domain-containing protein</fullName>
    </recommendedName>
</protein>
<dbReference type="InParanoid" id="A0A0D1DSP0"/>
<dbReference type="InterPro" id="IPR015421">
    <property type="entry name" value="PyrdxlP-dep_Trfase_major"/>
</dbReference>
<feature type="compositionally biased region" description="Polar residues" evidence="3">
    <location>
        <begin position="27"/>
        <end position="47"/>
    </location>
</feature>
<name>A0A0D1DSP0_MYCMD</name>
<dbReference type="OMA" id="PYYGTFV"/>
<dbReference type="Pfam" id="PF00155">
    <property type="entry name" value="Aminotran_1_2"/>
    <property type="match status" value="1"/>
</dbReference>
<dbReference type="InterPro" id="IPR015424">
    <property type="entry name" value="PyrdxlP-dep_Trfase"/>
</dbReference>
<evidence type="ECO:0000259" key="4">
    <source>
        <dbReference type="Pfam" id="PF00155"/>
    </source>
</evidence>
<dbReference type="eggNOG" id="KOG0256">
    <property type="taxonomic scope" value="Eukaryota"/>
</dbReference>
<dbReference type="PRINTS" id="PR00753">
    <property type="entry name" value="ACCSYNTHASE"/>
</dbReference>